<dbReference type="EMBL" id="AM712383">
    <property type="protein sequence ID" value="CAN43867.1"/>
    <property type="molecule type" value="Genomic_DNA"/>
</dbReference>
<dbReference type="Pfam" id="PF13505">
    <property type="entry name" value="OMP_b-brl"/>
    <property type="match status" value="1"/>
</dbReference>
<evidence type="ECO:0000256" key="4">
    <source>
        <dbReference type="ARBA" id="ARBA00022729"/>
    </source>
</evidence>
<evidence type="ECO:0000256" key="2">
    <source>
        <dbReference type="ARBA" id="ARBA00022452"/>
    </source>
</evidence>
<evidence type="ECO:0000256" key="3">
    <source>
        <dbReference type="ARBA" id="ARBA00022692"/>
    </source>
</evidence>
<keyword evidence="5" id="KW-0472">Membrane</keyword>
<dbReference type="AlphaFoldDB" id="A7WNU7"/>
<evidence type="ECO:0000256" key="5">
    <source>
        <dbReference type="ARBA" id="ARBA00023136"/>
    </source>
</evidence>
<keyword evidence="3" id="KW-0812">Transmembrane</keyword>
<evidence type="ECO:0000313" key="10">
    <source>
        <dbReference type="EMBL" id="CAN43867.1"/>
    </source>
</evidence>
<comment type="similarity">
    <text evidence="7">Belongs to the Omp25/RopB family.</text>
</comment>
<dbReference type="NCBIfam" id="TIGR01414">
    <property type="entry name" value="autotrans_barl"/>
    <property type="match status" value="1"/>
</dbReference>
<name>A7WNU7_BRUMC</name>
<evidence type="ECO:0000256" key="6">
    <source>
        <dbReference type="ARBA" id="ARBA00023237"/>
    </source>
</evidence>
<dbReference type="Gene3D" id="2.40.160.20">
    <property type="match status" value="1"/>
</dbReference>
<comment type="subcellular location">
    <subcellularLocation>
        <location evidence="1">Cell outer membrane</location>
    </subcellularLocation>
</comment>
<evidence type="ECO:0000256" key="7">
    <source>
        <dbReference type="ARBA" id="ARBA00038306"/>
    </source>
</evidence>
<gene>
    <name evidence="10" type="primary">omp25b</name>
</gene>
<dbReference type="InterPro" id="IPR027385">
    <property type="entry name" value="Beta-barrel_OMP"/>
</dbReference>
<feature type="domain" description="Outer membrane protein beta-barrel" evidence="9">
    <location>
        <begin position="50"/>
        <end position="245"/>
    </location>
</feature>
<keyword evidence="6" id="KW-0998">Cell outer membrane</keyword>
<keyword evidence="2" id="KW-1134">Transmembrane beta strand</keyword>
<organism evidence="10">
    <name type="scientific">Brucella microti (strain BCCN 7-01 / CAPM 6434 / CCM 4915)</name>
    <dbReference type="NCBI Taxonomy" id="568815"/>
    <lineage>
        <taxon>Bacteria</taxon>
        <taxon>Pseudomonadati</taxon>
        <taxon>Pseudomonadota</taxon>
        <taxon>Alphaproteobacteria</taxon>
        <taxon>Hyphomicrobiales</taxon>
        <taxon>Brucellaceae</taxon>
        <taxon>Brucella/Ochrobactrum group</taxon>
        <taxon>Brucella</taxon>
    </lineage>
</organism>
<protein>
    <submittedName>
        <fullName evidence="10">Outer membrane protein 25b</fullName>
    </submittedName>
</protein>
<reference evidence="10" key="1">
    <citation type="journal article" date="2008" name="Int. J. Syst. Evol. Microbiol.">
        <title>Brucella microti sp. nov., isolated from the common vole Microtus arvalis.</title>
        <authorList>
            <person name="Scholz H.C."/>
            <person name="Hubalek Z."/>
            <person name="Sedlacek I."/>
            <person name="Vergnaud G."/>
            <person name="Tomaso H."/>
            <person name="Al Dahouk S."/>
            <person name="Melzer F."/>
            <person name="Kampfer P."/>
            <person name="Neubauer H."/>
            <person name="Cloeckaert A."/>
            <person name="Maquart M."/>
            <person name="Zygmunt M.S."/>
            <person name="Whatmore A.M."/>
            <person name="Falsen E."/>
            <person name="Bahn P."/>
            <person name="Gollner C."/>
            <person name="Pfeffer M."/>
            <person name="Huber B."/>
            <person name="Busse H.J."/>
            <person name="Nockler K."/>
        </authorList>
    </citation>
    <scope>NUCLEOTIDE SEQUENCE</scope>
    <source>
        <strain evidence="10">CCM 4915</strain>
    </source>
</reference>
<dbReference type="InterPro" id="IPR051692">
    <property type="entry name" value="OMP-like"/>
</dbReference>
<dbReference type="InterPro" id="IPR006315">
    <property type="entry name" value="OM_autotransptr_brl_dom"/>
</dbReference>
<proteinExistence type="inferred from homology"/>
<sequence>MNIGCLEGTVNIKSLLLASTVVLVAATGAKAADAVIEQEPAPVVVAPTFTWNGAYLGGQIGYGWGRSTLSDEDTSIRVKPDGFLGGLYAGYNFDMGNNFVLGVDGDITYNDLDASHSDTDPDLDLTTGVDSKLRWSGAVRARMGVAMDRWMPYIAGGVAFGNVKNSVSLTDGIESIGVSQSKTMTGWAAGAGVDYAATDNVIVRLEYRYTDYGHKDFSVVDGDLSVEARNKFKTHDIRLGVAYKF</sequence>
<dbReference type="PANTHER" id="PTHR34001:SF3">
    <property type="entry name" value="BLL7405 PROTEIN"/>
    <property type="match status" value="1"/>
</dbReference>
<evidence type="ECO:0000256" key="8">
    <source>
        <dbReference type="SAM" id="SignalP"/>
    </source>
</evidence>
<evidence type="ECO:0000259" key="9">
    <source>
        <dbReference type="Pfam" id="PF13505"/>
    </source>
</evidence>
<dbReference type="SUPFAM" id="SSF56925">
    <property type="entry name" value="OMPA-like"/>
    <property type="match status" value="1"/>
</dbReference>
<dbReference type="PANTHER" id="PTHR34001">
    <property type="entry name" value="BLL7405 PROTEIN"/>
    <property type="match status" value="1"/>
</dbReference>
<dbReference type="InterPro" id="IPR011250">
    <property type="entry name" value="OMP/PagP_B-barrel"/>
</dbReference>
<feature type="signal peptide" evidence="8">
    <location>
        <begin position="1"/>
        <end position="31"/>
    </location>
</feature>
<feature type="chain" id="PRO_5002717501" evidence="8">
    <location>
        <begin position="32"/>
        <end position="245"/>
    </location>
</feature>
<evidence type="ECO:0000256" key="1">
    <source>
        <dbReference type="ARBA" id="ARBA00004442"/>
    </source>
</evidence>
<keyword evidence="4 8" id="KW-0732">Signal</keyword>
<accession>A7WNU7</accession>
<dbReference type="GO" id="GO:0009279">
    <property type="term" value="C:cell outer membrane"/>
    <property type="evidence" value="ECO:0007669"/>
    <property type="project" value="UniProtKB-SubCell"/>
</dbReference>